<proteinExistence type="predicted"/>
<dbReference type="AlphaFoldDB" id="A0A8B6XCI5"/>
<name>A0A8B6XCI5_9BURK</name>
<evidence type="ECO:0000256" key="1">
    <source>
        <dbReference type="SAM" id="Coils"/>
    </source>
</evidence>
<dbReference type="Proteomes" id="UP000675920">
    <property type="component" value="Unplaced"/>
</dbReference>
<feature type="coiled-coil region" evidence="1">
    <location>
        <begin position="81"/>
        <end position="108"/>
    </location>
</feature>
<dbReference type="RefSeq" id="WP_156924328.1">
    <property type="nucleotide sequence ID" value="NZ_AXWS01000008.1"/>
</dbReference>
<keyword evidence="1" id="KW-0175">Coiled coil</keyword>
<sequence length="119" mass="13332">MNPHLFQTLLSACRKQCECSSGRKLLRKNLECDVTPEMFAACTQALNEWTEKAKKELPPGVDRQAVDLDRYSDLLHAFRKRAATEAGIQSLRKELQDADATCRMAIEQAIATAPPRRGS</sequence>
<evidence type="ECO:0000313" key="2">
    <source>
        <dbReference type="Proteomes" id="UP000675920"/>
    </source>
</evidence>
<keyword evidence="2" id="KW-1185">Reference proteome</keyword>
<organism evidence="2 3">
    <name type="scientific">Derxia gummosa DSM 723</name>
    <dbReference type="NCBI Taxonomy" id="1121388"/>
    <lineage>
        <taxon>Bacteria</taxon>
        <taxon>Pseudomonadati</taxon>
        <taxon>Pseudomonadota</taxon>
        <taxon>Betaproteobacteria</taxon>
        <taxon>Burkholderiales</taxon>
        <taxon>Alcaligenaceae</taxon>
        <taxon>Derxia</taxon>
    </lineage>
</organism>
<protein>
    <submittedName>
        <fullName evidence="3">Uncharacterized protein</fullName>
    </submittedName>
</protein>
<reference evidence="3" key="1">
    <citation type="submission" date="2025-08" db="UniProtKB">
        <authorList>
            <consortium name="RefSeq"/>
        </authorList>
    </citation>
    <scope>IDENTIFICATION</scope>
</reference>
<evidence type="ECO:0000313" key="3">
    <source>
        <dbReference type="RefSeq" id="WP_156924328.1"/>
    </source>
</evidence>
<accession>A0A8B6XCI5</accession>